<keyword evidence="4" id="KW-1185">Reference proteome</keyword>
<protein>
    <submittedName>
        <fullName evidence="3">TonB family protein</fullName>
    </submittedName>
</protein>
<dbReference type="RefSeq" id="WP_013767748.1">
    <property type="nucleotide sequence ID" value="NC_015510.1"/>
</dbReference>
<keyword evidence="1" id="KW-0732">Signal</keyword>
<dbReference type="InterPro" id="IPR037682">
    <property type="entry name" value="TonB_C"/>
</dbReference>
<evidence type="ECO:0000313" key="4">
    <source>
        <dbReference type="Proteomes" id="UP000008461"/>
    </source>
</evidence>
<reference evidence="3 4" key="1">
    <citation type="journal article" date="2011" name="Stand. Genomic Sci.">
        <title>Complete genome sequence of Haliscomenobacter hydrossis type strain (O).</title>
        <authorList>
            <consortium name="US DOE Joint Genome Institute (JGI-PGF)"/>
            <person name="Daligault H."/>
            <person name="Lapidus A."/>
            <person name="Zeytun A."/>
            <person name="Nolan M."/>
            <person name="Lucas S."/>
            <person name="Del Rio T.G."/>
            <person name="Tice H."/>
            <person name="Cheng J.F."/>
            <person name="Tapia R."/>
            <person name="Han C."/>
            <person name="Goodwin L."/>
            <person name="Pitluck S."/>
            <person name="Liolios K."/>
            <person name="Pagani I."/>
            <person name="Ivanova N."/>
            <person name="Huntemann M."/>
            <person name="Mavromatis K."/>
            <person name="Mikhailova N."/>
            <person name="Pati A."/>
            <person name="Chen A."/>
            <person name="Palaniappan K."/>
            <person name="Land M."/>
            <person name="Hauser L."/>
            <person name="Brambilla E.M."/>
            <person name="Rohde M."/>
            <person name="Verbarg S."/>
            <person name="Goker M."/>
            <person name="Bristow J."/>
            <person name="Eisen J.A."/>
            <person name="Markowitz V."/>
            <person name="Hugenholtz P."/>
            <person name="Kyrpides N.C."/>
            <person name="Klenk H.P."/>
            <person name="Woyke T."/>
        </authorList>
    </citation>
    <scope>NUCLEOTIDE SEQUENCE [LARGE SCALE GENOMIC DNA]</scope>
    <source>
        <strain evidence="4">ATCC 27775 / DSM 1100 / LMG 10767 / O</strain>
    </source>
</reference>
<dbReference type="GO" id="GO:0055085">
    <property type="term" value="P:transmembrane transport"/>
    <property type="evidence" value="ECO:0007669"/>
    <property type="project" value="InterPro"/>
</dbReference>
<feature type="domain" description="TonB C-terminal" evidence="2">
    <location>
        <begin position="63"/>
        <end position="178"/>
    </location>
</feature>
<organism evidence="3 4">
    <name type="scientific">Haliscomenobacter hydrossis (strain ATCC 27775 / DSM 1100 / LMG 10767 / O)</name>
    <dbReference type="NCBI Taxonomy" id="760192"/>
    <lineage>
        <taxon>Bacteria</taxon>
        <taxon>Pseudomonadati</taxon>
        <taxon>Bacteroidota</taxon>
        <taxon>Saprospiria</taxon>
        <taxon>Saprospirales</taxon>
        <taxon>Haliscomenobacteraceae</taxon>
        <taxon>Haliscomenobacter</taxon>
    </lineage>
</organism>
<dbReference type="SUPFAM" id="SSF74653">
    <property type="entry name" value="TolA/TonB C-terminal domain"/>
    <property type="match status" value="1"/>
</dbReference>
<dbReference type="GO" id="GO:0098797">
    <property type="term" value="C:plasma membrane protein complex"/>
    <property type="evidence" value="ECO:0007669"/>
    <property type="project" value="TreeGrafter"/>
</dbReference>
<feature type="signal peptide" evidence="1">
    <location>
        <begin position="1"/>
        <end position="25"/>
    </location>
</feature>
<dbReference type="PROSITE" id="PS52015">
    <property type="entry name" value="TONB_CTD"/>
    <property type="match status" value="1"/>
</dbReference>
<dbReference type="PANTHER" id="PTHR33446">
    <property type="entry name" value="PROTEIN TONB-RELATED"/>
    <property type="match status" value="1"/>
</dbReference>
<proteinExistence type="predicted"/>
<dbReference type="Proteomes" id="UP000008461">
    <property type="component" value="Chromosome"/>
</dbReference>
<gene>
    <name evidence="3" type="ordered locus">Halhy_5389</name>
</gene>
<evidence type="ECO:0000313" key="3">
    <source>
        <dbReference type="EMBL" id="AEE53214.1"/>
    </source>
</evidence>
<feature type="chain" id="PRO_5003315893" evidence="1">
    <location>
        <begin position="26"/>
        <end position="217"/>
    </location>
</feature>
<dbReference type="GO" id="GO:0031992">
    <property type="term" value="F:energy transducer activity"/>
    <property type="evidence" value="ECO:0007669"/>
    <property type="project" value="TreeGrafter"/>
</dbReference>
<dbReference type="EMBL" id="CP002691">
    <property type="protein sequence ID" value="AEE53214.1"/>
    <property type="molecule type" value="Genomic_DNA"/>
</dbReference>
<dbReference type="PANTHER" id="PTHR33446:SF2">
    <property type="entry name" value="PROTEIN TONB"/>
    <property type="match status" value="1"/>
</dbReference>
<sequence length="217" mass="24028">MKTSSTFKSAKLCFYCLIFTFSVFTNISGQSMDSTGSTIQEADLSSRFNIIKASPEVMPVFPNGQDGLVRYISSNLRYPIWAMEEGIEGVVVIGLIIGTSGQVIDAVVLKSCSVEFPGDVPSPKVEDKLRLYEGLDQAALYLVKNMPNWQPGLVDGEAVNTKISIPFTFKLDEQMAKHQRWISRKNDSTPLQHFFVSISQAFFHGMQQGMGGIRIGK</sequence>
<dbReference type="Pfam" id="PF03544">
    <property type="entry name" value="TonB_C"/>
    <property type="match status" value="2"/>
</dbReference>
<dbReference type="Gene3D" id="3.30.1150.10">
    <property type="match status" value="1"/>
</dbReference>
<reference key="2">
    <citation type="submission" date="2011-04" db="EMBL/GenBank/DDBJ databases">
        <title>Complete sequence of chromosome of Haliscomenobacter hydrossis DSM 1100.</title>
        <authorList>
            <consortium name="US DOE Joint Genome Institute (JGI-PGF)"/>
            <person name="Lucas S."/>
            <person name="Han J."/>
            <person name="Lapidus A."/>
            <person name="Bruce D."/>
            <person name="Goodwin L."/>
            <person name="Pitluck S."/>
            <person name="Peters L."/>
            <person name="Kyrpides N."/>
            <person name="Mavromatis K."/>
            <person name="Ivanova N."/>
            <person name="Ovchinnikova G."/>
            <person name="Pagani I."/>
            <person name="Daligault H."/>
            <person name="Detter J.C."/>
            <person name="Han C."/>
            <person name="Land M."/>
            <person name="Hauser L."/>
            <person name="Markowitz V."/>
            <person name="Cheng J.-F."/>
            <person name="Hugenholtz P."/>
            <person name="Woyke T."/>
            <person name="Wu D."/>
            <person name="Verbarg S."/>
            <person name="Frueling A."/>
            <person name="Brambilla E."/>
            <person name="Klenk H.-P."/>
            <person name="Eisen J.A."/>
        </authorList>
    </citation>
    <scope>NUCLEOTIDE SEQUENCE</scope>
    <source>
        <strain>DSM 1100</strain>
    </source>
</reference>
<accession>F4KQ10</accession>
<dbReference type="eggNOG" id="COG0810">
    <property type="taxonomic scope" value="Bacteria"/>
</dbReference>
<dbReference type="InterPro" id="IPR051045">
    <property type="entry name" value="TonB-dependent_transducer"/>
</dbReference>
<dbReference type="HOGENOM" id="CLU_1270831_0_0_10"/>
<evidence type="ECO:0000256" key="1">
    <source>
        <dbReference type="SAM" id="SignalP"/>
    </source>
</evidence>
<dbReference type="AlphaFoldDB" id="F4KQ10"/>
<name>F4KQ10_HALH1</name>
<dbReference type="OrthoDB" id="964531at2"/>
<dbReference type="KEGG" id="hhy:Halhy_5389"/>
<evidence type="ECO:0000259" key="2">
    <source>
        <dbReference type="PROSITE" id="PS52015"/>
    </source>
</evidence>
<dbReference type="STRING" id="760192.Halhy_5389"/>